<organism evidence="15 16">
    <name type="scientific">Apolygus lucorum</name>
    <name type="common">Small green plant bug</name>
    <name type="synonym">Lygocoris lucorum</name>
    <dbReference type="NCBI Taxonomy" id="248454"/>
    <lineage>
        <taxon>Eukaryota</taxon>
        <taxon>Metazoa</taxon>
        <taxon>Ecdysozoa</taxon>
        <taxon>Arthropoda</taxon>
        <taxon>Hexapoda</taxon>
        <taxon>Insecta</taxon>
        <taxon>Pterygota</taxon>
        <taxon>Neoptera</taxon>
        <taxon>Paraneoptera</taxon>
        <taxon>Hemiptera</taxon>
        <taxon>Heteroptera</taxon>
        <taxon>Panheteroptera</taxon>
        <taxon>Cimicomorpha</taxon>
        <taxon>Miridae</taxon>
        <taxon>Mirini</taxon>
        <taxon>Apolygus</taxon>
    </lineage>
</organism>
<keyword evidence="7" id="KW-0811">Translocation</keyword>
<evidence type="ECO:0000256" key="12">
    <source>
        <dbReference type="ARBA" id="ARBA00046271"/>
    </source>
</evidence>
<comment type="similarity">
    <text evidence="1">Belongs to the peroxin-13 family.</text>
</comment>
<dbReference type="InterPro" id="IPR001452">
    <property type="entry name" value="SH3_domain"/>
</dbReference>
<reference evidence="15" key="1">
    <citation type="journal article" date="2021" name="Mol. Ecol. Resour.">
        <title>Apolygus lucorum genome provides insights into omnivorousness and mesophyll feeding.</title>
        <authorList>
            <person name="Liu Y."/>
            <person name="Liu H."/>
            <person name="Wang H."/>
            <person name="Huang T."/>
            <person name="Liu B."/>
            <person name="Yang B."/>
            <person name="Yin L."/>
            <person name="Li B."/>
            <person name="Zhang Y."/>
            <person name="Zhang S."/>
            <person name="Jiang F."/>
            <person name="Zhang X."/>
            <person name="Ren Y."/>
            <person name="Wang B."/>
            <person name="Wang S."/>
            <person name="Lu Y."/>
            <person name="Wu K."/>
            <person name="Fan W."/>
            <person name="Wang G."/>
        </authorList>
    </citation>
    <scope>NUCLEOTIDE SEQUENCE</scope>
    <source>
        <strain evidence="15">12Hb</strain>
    </source>
</reference>
<dbReference type="SMART" id="SM00326">
    <property type="entry name" value="SH3"/>
    <property type="match status" value="1"/>
</dbReference>
<dbReference type="GO" id="GO:1990429">
    <property type="term" value="C:peroxisomal importomer complex"/>
    <property type="evidence" value="ECO:0007669"/>
    <property type="project" value="TreeGrafter"/>
</dbReference>
<name>A0A6A4IH02_APOLU</name>
<keyword evidence="2" id="KW-0728">SH3 domain</keyword>
<evidence type="ECO:0000256" key="9">
    <source>
        <dbReference type="ARBA" id="ARBA00023140"/>
    </source>
</evidence>
<evidence type="ECO:0000256" key="8">
    <source>
        <dbReference type="ARBA" id="ARBA00023136"/>
    </source>
</evidence>
<evidence type="ECO:0000256" key="5">
    <source>
        <dbReference type="ARBA" id="ARBA00022927"/>
    </source>
</evidence>
<dbReference type="Proteomes" id="UP000466442">
    <property type="component" value="Unassembled WGS sequence"/>
</dbReference>
<comment type="subcellular location">
    <subcellularLocation>
        <location evidence="12">Peroxisome membrane</location>
    </subcellularLocation>
</comment>
<keyword evidence="5" id="KW-0653">Protein transport</keyword>
<comment type="caution">
    <text evidence="15">The sequence shown here is derived from an EMBL/GenBank/DDBJ whole genome shotgun (WGS) entry which is preliminary data.</text>
</comment>
<feature type="region of interest" description="Disordered" evidence="13">
    <location>
        <begin position="1"/>
        <end position="34"/>
    </location>
</feature>
<dbReference type="AlphaFoldDB" id="A0A6A4IH02"/>
<evidence type="ECO:0000313" key="15">
    <source>
        <dbReference type="EMBL" id="KAF6197623.1"/>
    </source>
</evidence>
<dbReference type="GO" id="GO:0016560">
    <property type="term" value="P:protein import into peroxisome matrix, docking"/>
    <property type="evidence" value="ECO:0007669"/>
    <property type="project" value="InterPro"/>
</dbReference>
<keyword evidence="8" id="KW-0472">Membrane</keyword>
<evidence type="ECO:0000256" key="3">
    <source>
        <dbReference type="ARBA" id="ARBA00022448"/>
    </source>
</evidence>
<dbReference type="PROSITE" id="PS50002">
    <property type="entry name" value="SH3"/>
    <property type="match status" value="1"/>
</dbReference>
<sequence>MSAPSKSWESMGHRPVSNGYVDDLSYPPRPGGVAAPGMVAPPPLPPRRRTPFASYGATTPSVYSNYGNYGAFSSPFGGSGMFGSSPYGMPFSPYRSSFDRYGHGGEDGQSPFQSVESVVRAFSSLSMLMESTYQSMFMSFRAVMGVAENMERLRRVVLDLFGGIAVVKSFVWFFKKILYIMGLIKNNPSREKLWEAAASEVMSAAAKAPQSTGRTWPLVAFFGLMLGGPYILYKLMNQQDGAQEWDPRQDGVKCIALYDFDTNQRGELPFRRGEVLVRQRGSQGGWSMAAKNTGQTGYVPTDRLKPISEIKQQMATKSSGRYFPSNQADVQNLQRAARLPNPGGASIPAQGGQGWNFNGEVVDEEDPLPVPTVPIPVPSPNDEIQNEPGVPFSAPK</sequence>
<evidence type="ECO:0000256" key="2">
    <source>
        <dbReference type="ARBA" id="ARBA00022443"/>
    </source>
</evidence>
<evidence type="ECO:0000256" key="13">
    <source>
        <dbReference type="SAM" id="MobiDB-lite"/>
    </source>
</evidence>
<proteinExistence type="inferred from homology"/>
<feature type="compositionally biased region" description="Pro residues" evidence="13">
    <location>
        <begin position="368"/>
        <end position="379"/>
    </location>
</feature>
<keyword evidence="16" id="KW-1185">Reference proteome</keyword>
<feature type="region of interest" description="Disordered" evidence="13">
    <location>
        <begin position="345"/>
        <end position="396"/>
    </location>
</feature>
<evidence type="ECO:0000313" key="16">
    <source>
        <dbReference type="Proteomes" id="UP000466442"/>
    </source>
</evidence>
<dbReference type="PANTHER" id="PTHR19332:SF1">
    <property type="entry name" value="PEROXISOMAL MEMBRANE PROTEIN PEX13"/>
    <property type="match status" value="1"/>
</dbReference>
<dbReference type="OrthoDB" id="10037838at2759"/>
<protein>
    <recommendedName>
        <fullName evidence="11">Peroxisomal membrane protein PEX13</fullName>
    </recommendedName>
    <alternativeName>
        <fullName evidence="10">Peroxin-13</fullName>
    </alternativeName>
</protein>
<keyword evidence="9" id="KW-0576">Peroxisome</keyword>
<keyword evidence="3" id="KW-0813">Transport</keyword>
<evidence type="ECO:0000256" key="10">
    <source>
        <dbReference type="ARBA" id="ARBA00029693"/>
    </source>
</evidence>
<evidence type="ECO:0000256" key="6">
    <source>
        <dbReference type="ARBA" id="ARBA00022989"/>
    </source>
</evidence>
<dbReference type="Pfam" id="PF04088">
    <property type="entry name" value="Peroxin-13_N"/>
    <property type="match status" value="1"/>
</dbReference>
<gene>
    <name evidence="15" type="ORF">GE061_008589</name>
</gene>
<dbReference type="InterPro" id="IPR035463">
    <property type="entry name" value="Pex13"/>
</dbReference>
<evidence type="ECO:0000256" key="7">
    <source>
        <dbReference type="ARBA" id="ARBA00023010"/>
    </source>
</evidence>
<evidence type="ECO:0000256" key="11">
    <source>
        <dbReference type="ARBA" id="ARBA00034535"/>
    </source>
</evidence>
<keyword evidence="6" id="KW-1133">Transmembrane helix</keyword>
<evidence type="ECO:0000256" key="1">
    <source>
        <dbReference type="ARBA" id="ARBA00006033"/>
    </source>
</evidence>
<dbReference type="InterPro" id="IPR036028">
    <property type="entry name" value="SH3-like_dom_sf"/>
</dbReference>
<feature type="domain" description="SH3" evidence="14">
    <location>
        <begin position="249"/>
        <end position="309"/>
    </location>
</feature>
<dbReference type="EMBL" id="WIXP02000017">
    <property type="protein sequence ID" value="KAF6197623.1"/>
    <property type="molecule type" value="Genomic_DNA"/>
</dbReference>
<evidence type="ECO:0000259" key="14">
    <source>
        <dbReference type="PROSITE" id="PS50002"/>
    </source>
</evidence>
<dbReference type="SUPFAM" id="SSF50044">
    <property type="entry name" value="SH3-domain"/>
    <property type="match status" value="1"/>
</dbReference>
<dbReference type="Gene3D" id="2.30.30.40">
    <property type="entry name" value="SH3 Domains"/>
    <property type="match status" value="1"/>
</dbReference>
<dbReference type="InterPro" id="IPR007223">
    <property type="entry name" value="Peroxin-13_N"/>
</dbReference>
<dbReference type="Pfam" id="PF00018">
    <property type="entry name" value="SH3_1"/>
    <property type="match status" value="1"/>
</dbReference>
<accession>A0A6A4IH02</accession>
<dbReference type="PANTHER" id="PTHR19332">
    <property type="entry name" value="PEROXISOMAL MEMBRANE PROTEIN PEX13"/>
    <property type="match status" value="1"/>
</dbReference>
<keyword evidence="4" id="KW-0812">Transmembrane</keyword>
<evidence type="ECO:0000256" key="4">
    <source>
        <dbReference type="ARBA" id="ARBA00022692"/>
    </source>
</evidence>
<dbReference type="GO" id="GO:0005778">
    <property type="term" value="C:peroxisomal membrane"/>
    <property type="evidence" value="ECO:0007669"/>
    <property type="project" value="UniProtKB-SubCell"/>
</dbReference>